<proteinExistence type="predicted"/>
<keyword evidence="9" id="KW-1185">Reference proteome</keyword>
<feature type="domain" description="Radical SAM core" evidence="7">
    <location>
        <begin position="166"/>
        <end position="384"/>
    </location>
</feature>
<dbReference type="EMBL" id="LKHP01000003">
    <property type="protein sequence ID" value="KRQ87325.1"/>
    <property type="molecule type" value="Genomic_DNA"/>
</dbReference>
<accession>A0A0R3JYD1</accession>
<dbReference type="InterPro" id="IPR006158">
    <property type="entry name" value="Cobalamin-bd"/>
</dbReference>
<sequence length="548" mass="64405">MRILLAALNSKYIHSNLAIRYLKEYAKCFKVDIYETTINENPFNIAIDIANQKYDVVGFSCYIWNIENTLKVCSILKEIDENIKIILGGPEVSYDPEDVLKQCSFIDYVIYGEGEETFRELLIHLRENKDLLSVDGLAFLKNGEIKVNKPRKLIENLDIIPFPYENLPQRILYYEASRGCPFNCKYCLSSTIKGIRFFSLDRVKRDLKFFIDNNVRLVKFVDRTFNSNKRFAIEIWKFLIENASGTKFHFEIAADLLDDECLEVLKSAPEDLFQFEIGVQTTNIEVLKNINRIMDFDRVKSNIIKLNEHRNIHCHLDLIVGLPGEDINSFKRSFDEVMALRPDVLQIGFLKVLKGSPISLETNEFGIKYSKYPPYQVLRTNSLSLEEIVFLLKFEDVFETFYNSGIFKITLGYFANKNSDFDFFKGLTLYLDKSGYFDKNHDLSSKFEYLLGYLKKYEEEKYLIDLMIHDYILTTKKSHLPEFLRKREIAVETIELIDDLIFMEKKELKKMLAINTNIMFLNGKYIKKEGIVIFNPIYRKYYYSKLNY</sequence>
<dbReference type="InterPro" id="IPR051198">
    <property type="entry name" value="BchE-like"/>
</dbReference>
<dbReference type="InterPro" id="IPR006638">
    <property type="entry name" value="Elp3/MiaA/NifB-like_rSAM"/>
</dbReference>
<gene>
    <name evidence="8" type="primary">miaB_1</name>
    <name evidence="8" type="ORF">ABG79_00663</name>
</gene>
<dbReference type="PATRIC" id="fig|908809.3.peg.668"/>
<evidence type="ECO:0000256" key="5">
    <source>
        <dbReference type="ARBA" id="ARBA00023014"/>
    </source>
</evidence>
<dbReference type="Gene3D" id="3.80.30.20">
    <property type="entry name" value="tm_1862 like domain"/>
    <property type="match status" value="1"/>
</dbReference>
<dbReference type="SFLD" id="SFLDG01123">
    <property type="entry name" value="methyltransferase_(Class_B)"/>
    <property type="match status" value="1"/>
</dbReference>
<evidence type="ECO:0000313" key="8">
    <source>
        <dbReference type="EMBL" id="KRQ87325.1"/>
    </source>
</evidence>
<evidence type="ECO:0000313" key="9">
    <source>
        <dbReference type="Proteomes" id="UP000052015"/>
    </source>
</evidence>
<dbReference type="AlphaFoldDB" id="A0A0R3JYD1"/>
<dbReference type="PROSITE" id="PS51918">
    <property type="entry name" value="RADICAL_SAM"/>
    <property type="match status" value="1"/>
</dbReference>
<dbReference type="SFLD" id="SFLDG01082">
    <property type="entry name" value="B12-binding_domain_containing"/>
    <property type="match status" value="1"/>
</dbReference>
<dbReference type="CDD" id="cd02068">
    <property type="entry name" value="radical_SAM_B12_BD"/>
    <property type="match status" value="1"/>
</dbReference>
<comment type="cofactor">
    <cofactor evidence="1">
        <name>[4Fe-4S] cluster</name>
        <dbReference type="ChEBI" id="CHEBI:49883"/>
    </cofactor>
</comment>
<dbReference type="Pfam" id="PF02310">
    <property type="entry name" value="B12-binding"/>
    <property type="match status" value="1"/>
</dbReference>
<keyword evidence="3" id="KW-0479">Metal-binding</keyword>
<organism evidence="8 9">
    <name type="scientific">Caloramator mitchellensis</name>
    <dbReference type="NCBI Taxonomy" id="908809"/>
    <lineage>
        <taxon>Bacteria</taxon>
        <taxon>Bacillati</taxon>
        <taxon>Bacillota</taxon>
        <taxon>Clostridia</taxon>
        <taxon>Eubacteriales</taxon>
        <taxon>Clostridiaceae</taxon>
        <taxon>Caloramator</taxon>
    </lineage>
</organism>
<dbReference type="GO" id="GO:0005829">
    <property type="term" value="C:cytosol"/>
    <property type="evidence" value="ECO:0007669"/>
    <property type="project" value="TreeGrafter"/>
</dbReference>
<evidence type="ECO:0000256" key="3">
    <source>
        <dbReference type="ARBA" id="ARBA00022723"/>
    </source>
</evidence>
<comment type="caution">
    <text evidence="8">The sequence shown here is derived from an EMBL/GenBank/DDBJ whole genome shotgun (WGS) entry which is preliminary data.</text>
</comment>
<reference evidence="8 9" key="1">
    <citation type="submission" date="2015-09" db="EMBL/GenBank/DDBJ databases">
        <title>Draft genome sequence of a Caloramator mitchellensis, a moderate thermophile from the Great Artesian Basin of Australia.</title>
        <authorList>
            <person name="Patel B.K."/>
        </authorList>
    </citation>
    <scope>NUCLEOTIDE SEQUENCE [LARGE SCALE GENOMIC DNA]</scope>
    <source>
        <strain evidence="8 9">VF08</strain>
    </source>
</reference>
<dbReference type="GO" id="GO:0016740">
    <property type="term" value="F:transferase activity"/>
    <property type="evidence" value="ECO:0007669"/>
    <property type="project" value="UniProtKB-KW"/>
</dbReference>
<evidence type="ECO:0000259" key="7">
    <source>
        <dbReference type="PROSITE" id="PS51918"/>
    </source>
</evidence>
<keyword evidence="2" id="KW-0949">S-adenosyl-L-methionine</keyword>
<dbReference type="PANTHER" id="PTHR43409:SF16">
    <property type="entry name" value="SLR0320 PROTEIN"/>
    <property type="match status" value="1"/>
</dbReference>
<dbReference type="Pfam" id="PF13311">
    <property type="entry name" value="DUF4080"/>
    <property type="match status" value="1"/>
</dbReference>
<dbReference type="Pfam" id="PF04055">
    <property type="entry name" value="Radical_SAM"/>
    <property type="match status" value="1"/>
</dbReference>
<dbReference type="Proteomes" id="UP000052015">
    <property type="component" value="Unassembled WGS sequence"/>
</dbReference>
<keyword evidence="4" id="KW-0408">Iron</keyword>
<dbReference type="GO" id="GO:0051539">
    <property type="term" value="F:4 iron, 4 sulfur cluster binding"/>
    <property type="evidence" value="ECO:0007669"/>
    <property type="project" value="UniProtKB-KW"/>
</dbReference>
<dbReference type="RefSeq" id="WP_057977098.1">
    <property type="nucleotide sequence ID" value="NZ_LKHP01000003.1"/>
</dbReference>
<dbReference type="GO" id="GO:0031419">
    <property type="term" value="F:cobalamin binding"/>
    <property type="evidence" value="ECO:0007669"/>
    <property type="project" value="InterPro"/>
</dbReference>
<feature type="domain" description="B12-binding" evidence="6">
    <location>
        <begin position="1"/>
        <end position="132"/>
    </location>
</feature>
<keyword evidence="8" id="KW-0808">Transferase</keyword>
<dbReference type="GO" id="GO:0046872">
    <property type="term" value="F:metal ion binding"/>
    <property type="evidence" value="ECO:0007669"/>
    <property type="project" value="UniProtKB-KW"/>
</dbReference>
<keyword evidence="5" id="KW-0411">Iron-sulfur</keyword>
<dbReference type="InterPro" id="IPR007197">
    <property type="entry name" value="rSAM"/>
</dbReference>
<name>A0A0R3JYD1_CALMK</name>
<dbReference type="SFLD" id="SFLDS00029">
    <property type="entry name" value="Radical_SAM"/>
    <property type="match status" value="1"/>
</dbReference>
<dbReference type="SUPFAM" id="SSF102114">
    <property type="entry name" value="Radical SAM enzymes"/>
    <property type="match status" value="1"/>
</dbReference>
<dbReference type="InterPro" id="IPR023404">
    <property type="entry name" value="rSAM_horseshoe"/>
</dbReference>
<dbReference type="SUPFAM" id="SSF52242">
    <property type="entry name" value="Cobalamin (vitamin B12)-binding domain"/>
    <property type="match status" value="1"/>
</dbReference>
<dbReference type="InterPro" id="IPR034466">
    <property type="entry name" value="Methyltransferase_Class_B"/>
</dbReference>
<evidence type="ECO:0000256" key="1">
    <source>
        <dbReference type="ARBA" id="ARBA00001966"/>
    </source>
</evidence>
<dbReference type="CDD" id="cd01335">
    <property type="entry name" value="Radical_SAM"/>
    <property type="match status" value="1"/>
</dbReference>
<dbReference type="STRING" id="908809.ABG79_00663"/>
<evidence type="ECO:0000256" key="2">
    <source>
        <dbReference type="ARBA" id="ARBA00022691"/>
    </source>
</evidence>
<protein>
    <submittedName>
        <fullName evidence="8">(Dimethylallyl)adenosine tRNA methylthiotransferase MiaB</fullName>
    </submittedName>
</protein>
<evidence type="ECO:0000256" key="4">
    <source>
        <dbReference type="ARBA" id="ARBA00023004"/>
    </source>
</evidence>
<evidence type="ECO:0000259" key="6">
    <source>
        <dbReference type="PROSITE" id="PS51332"/>
    </source>
</evidence>
<dbReference type="PANTHER" id="PTHR43409">
    <property type="entry name" value="ANAEROBIC MAGNESIUM-PROTOPORPHYRIN IX MONOMETHYL ESTER CYCLASE-RELATED"/>
    <property type="match status" value="1"/>
</dbReference>
<dbReference type="InterPro" id="IPR025288">
    <property type="entry name" value="DUF4080"/>
</dbReference>
<dbReference type="OrthoDB" id="9801424at2"/>
<dbReference type="PROSITE" id="PS51332">
    <property type="entry name" value="B12_BINDING"/>
    <property type="match status" value="1"/>
</dbReference>
<dbReference type="Gene3D" id="3.40.50.280">
    <property type="entry name" value="Cobalamin-binding domain"/>
    <property type="match status" value="1"/>
</dbReference>
<dbReference type="InterPro" id="IPR036724">
    <property type="entry name" value="Cobalamin-bd_sf"/>
</dbReference>
<dbReference type="SMART" id="SM00729">
    <property type="entry name" value="Elp3"/>
    <property type="match status" value="1"/>
</dbReference>
<dbReference type="InterPro" id="IPR058240">
    <property type="entry name" value="rSAM_sf"/>
</dbReference>